<protein>
    <submittedName>
        <fullName evidence="2">Uncharacterized protein</fullName>
    </submittedName>
</protein>
<reference evidence="2 3" key="1">
    <citation type="journal article" date="2015" name="PLoS Pathog.">
        <title>Leptomonas seymouri: Adaptations to the Dixenous Life Cycle Analyzed by Genome Sequencing, Transcriptome Profiling and Co-infection with Leishmania donovani.</title>
        <authorList>
            <person name="Kraeva N."/>
            <person name="Butenko A."/>
            <person name="Hlavacova J."/>
            <person name="Kostygov A."/>
            <person name="Myskova J."/>
            <person name="Grybchuk D."/>
            <person name="Lestinova T."/>
            <person name="Votypka J."/>
            <person name="Volf P."/>
            <person name="Opperdoes F."/>
            <person name="Flegontov P."/>
            <person name="Lukes J."/>
            <person name="Yurchenko V."/>
        </authorList>
    </citation>
    <scope>NUCLEOTIDE SEQUENCE [LARGE SCALE GENOMIC DNA]</scope>
    <source>
        <strain evidence="2 3">ATCC 30220</strain>
    </source>
</reference>
<name>A0A0N0P261_LEPSE</name>
<accession>A0A0N0P261</accession>
<dbReference type="AlphaFoldDB" id="A0A0N0P261"/>
<feature type="region of interest" description="Disordered" evidence="1">
    <location>
        <begin position="1"/>
        <end position="88"/>
    </location>
</feature>
<feature type="compositionally biased region" description="Gly residues" evidence="1">
    <location>
        <begin position="1"/>
        <end position="11"/>
    </location>
</feature>
<organism evidence="2 3">
    <name type="scientific">Leptomonas seymouri</name>
    <dbReference type="NCBI Taxonomy" id="5684"/>
    <lineage>
        <taxon>Eukaryota</taxon>
        <taxon>Discoba</taxon>
        <taxon>Euglenozoa</taxon>
        <taxon>Kinetoplastea</taxon>
        <taxon>Metakinetoplastina</taxon>
        <taxon>Trypanosomatida</taxon>
        <taxon>Trypanosomatidae</taxon>
        <taxon>Leishmaniinae</taxon>
        <taxon>Leptomonas</taxon>
    </lineage>
</organism>
<dbReference type="EMBL" id="LJSK01000736">
    <property type="protein sequence ID" value="KPI82576.1"/>
    <property type="molecule type" value="Genomic_DNA"/>
</dbReference>
<keyword evidence="3" id="KW-1185">Reference proteome</keyword>
<evidence type="ECO:0000313" key="3">
    <source>
        <dbReference type="Proteomes" id="UP000038009"/>
    </source>
</evidence>
<evidence type="ECO:0000313" key="2">
    <source>
        <dbReference type="EMBL" id="KPI82576.1"/>
    </source>
</evidence>
<evidence type="ECO:0000256" key="1">
    <source>
        <dbReference type="SAM" id="MobiDB-lite"/>
    </source>
</evidence>
<dbReference type="Proteomes" id="UP000038009">
    <property type="component" value="Unassembled WGS sequence"/>
</dbReference>
<proteinExistence type="predicted"/>
<comment type="caution">
    <text evidence="2">The sequence shown here is derived from an EMBL/GenBank/DDBJ whole genome shotgun (WGS) entry which is preliminary data.</text>
</comment>
<dbReference type="VEuPathDB" id="TriTrypDB:Lsey_0737_0020"/>
<gene>
    <name evidence="2" type="ORF">ABL78_8415</name>
</gene>
<sequence length="258" mass="27278">MPCLWGAGGPAGHHRSPRLTPMSGFEMDSPATRLLEENGPPPTLERETPRQRPPPPPHAPCGGGRARNVPMGTARPLGRQHREAQDSRTLAAHIAPAEALAGLPKAHDVVATDGSASLPGQCTAAAAGIVRSPSRLNAHQAYTGSCGPRLRSRRTERTALLRSQRKRVLHTAGLRPEKPGHLSTRPAVGLPAPLLAQTPHASAPGLQARRGSGRCSSSNEVGRRACSSCAHVQGPLAIRQPVQPQCKHQPAVPTHRHE</sequence>